<feature type="transmembrane region" description="Helical" evidence="1">
    <location>
        <begin position="100"/>
        <end position="121"/>
    </location>
</feature>
<organism evidence="2 3">
    <name type="scientific">Nocardiopsis changdeensis</name>
    <dbReference type="NCBI Taxonomy" id="2831969"/>
    <lineage>
        <taxon>Bacteria</taxon>
        <taxon>Bacillati</taxon>
        <taxon>Actinomycetota</taxon>
        <taxon>Actinomycetes</taxon>
        <taxon>Streptosporangiales</taxon>
        <taxon>Nocardiopsidaceae</taxon>
        <taxon>Nocardiopsis</taxon>
    </lineage>
</organism>
<keyword evidence="3" id="KW-1185">Reference proteome</keyword>
<evidence type="ECO:0000256" key="1">
    <source>
        <dbReference type="SAM" id="Phobius"/>
    </source>
</evidence>
<name>A0ABX8BD37_9ACTN</name>
<gene>
    <name evidence="2" type="ORF">KGD84_16570</name>
</gene>
<feature type="transmembrane region" description="Helical" evidence="1">
    <location>
        <begin position="222"/>
        <end position="241"/>
    </location>
</feature>
<keyword evidence="1" id="KW-1133">Transmembrane helix</keyword>
<accession>A0ABX8BD37</accession>
<reference evidence="2 3" key="1">
    <citation type="submission" date="2021-05" db="EMBL/GenBank/DDBJ databases">
        <title>Direct Submission.</title>
        <authorList>
            <person name="Li K."/>
            <person name="Gao J."/>
        </authorList>
    </citation>
    <scope>NUCLEOTIDE SEQUENCE [LARGE SCALE GENOMIC DNA]</scope>
    <source>
        <strain evidence="2 3">Mg02</strain>
    </source>
</reference>
<feature type="transmembrane region" description="Helical" evidence="1">
    <location>
        <begin position="51"/>
        <end position="71"/>
    </location>
</feature>
<dbReference type="RefSeq" id="WP_220561354.1">
    <property type="nucleotide sequence ID" value="NZ_CP074133.1"/>
</dbReference>
<evidence type="ECO:0000313" key="2">
    <source>
        <dbReference type="EMBL" id="QUX20161.1"/>
    </source>
</evidence>
<dbReference type="Proteomes" id="UP000676079">
    <property type="component" value="Chromosome"/>
</dbReference>
<feature type="transmembrane region" description="Helical" evidence="1">
    <location>
        <begin position="12"/>
        <end position="31"/>
    </location>
</feature>
<evidence type="ECO:0000313" key="3">
    <source>
        <dbReference type="Proteomes" id="UP000676079"/>
    </source>
</evidence>
<dbReference type="EMBL" id="CP074133">
    <property type="protein sequence ID" value="QUX20161.1"/>
    <property type="molecule type" value="Genomic_DNA"/>
</dbReference>
<feature type="transmembrane region" description="Helical" evidence="1">
    <location>
        <begin position="142"/>
        <end position="165"/>
    </location>
</feature>
<sequence length="271" mass="28430">MYFVPPGFEPGPTALAVAAALLLVMLVRPLFSTRTYADAPGAPAPLTQLAVVHLGFVLAEVVLSVAFLYTLHAATPAALGLDPMAVGPEHLWMPEGAGHWFGPAAGVALGGFALLAVLVWWEHRGGPGEPPPPAERLVPRTAAGWRLLLAVPVLDGLSGVLVFALVLYPTVAVLVDPWAAVLAAGWMWGWRSWRCPMNGGVGAGTLFGVFAALLYALGLPGFPVPGALLMVGMGVHRAILFHRVLSALADRADDEAPLEVLEVTVEDPGRR</sequence>
<keyword evidence="1" id="KW-0472">Membrane</keyword>
<keyword evidence="1" id="KW-0812">Transmembrane</keyword>
<feature type="transmembrane region" description="Helical" evidence="1">
    <location>
        <begin position="197"/>
        <end position="216"/>
    </location>
</feature>
<proteinExistence type="predicted"/>
<feature type="transmembrane region" description="Helical" evidence="1">
    <location>
        <begin position="171"/>
        <end position="190"/>
    </location>
</feature>
<protein>
    <submittedName>
        <fullName evidence="2">Uncharacterized protein</fullName>
    </submittedName>
</protein>